<evidence type="ECO:0000313" key="2">
    <source>
        <dbReference type="EMBL" id="KAJ2801679.1"/>
    </source>
</evidence>
<reference evidence="2" key="1">
    <citation type="submission" date="2022-07" db="EMBL/GenBank/DDBJ databases">
        <title>Phylogenomic reconstructions and comparative analyses of Kickxellomycotina fungi.</title>
        <authorList>
            <person name="Reynolds N.K."/>
            <person name="Stajich J.E."/>
            <person name="Barry K."/>
            <person name="Grigoriev I.V."/>
            <person name="Crous P."/>
            <person name="Smith M.E."/>
        </authorList>
    </citation>
    <scope>NUCLEOTIDE SEQUENCE</scope>
    <source>
        <strain evidence="2">NRRL 1565</strain>
    </source>
</reference>
<evidence type="ECO:0000256" key="1">
    <source>
        <dbReference type="SAM" id="MobiDB-lite"/>
    </source>
</evidence>
<sequence>MAHGHKTGGDAPEEPRAGSHTKRWSLADLFIKPKPTSHDPRRSHSTKSKHGSHGSKPKHSSHSSKPKHSSHDDNRKRSSHSSKSKRSSRDGKPKHSSHGSKPKHSSHSKEAKAVRSATTASASPKEHSRKKRPTLVRRRTSPDTSTRKAGGESAAVTPDRPKGHSHRRRSSLPQPDQIHVDVRDSSDAWTRMPTKSKPSRSSDRSHSLFQGVSMPHFLGVLCGQEKPSKPPSKPQKRKKARSRHSSKHRTHRKDSVADKADKAAVQMPMPEAPANVGADTSGSQTVHFSHPPDSLAQDSNAVRMPTPVHFVGDGMPYAPTATDPGNPQDSSGDPSQAYASTSRRNRVSTASGDEDGQPQVFQVLGRRNTQRSRHTAKTSDAISPVLVTIARDGSIVSDLASRQSEDQSGRTPQTNSEMSGSASATGQAVTRLGTRKLTPSTSPAAADVSASIGTGSFVTAQMPPSARPSEGPFKQVRRQSDEVSDIDMRRHLLIGDDQTSAGDPQSPRRVSESQLGEDRALDEWLHGQATDHLRQSCQPRHQSIAQTILQGPALPERTIPPTNAPVADSPAAPSGRGKPLSGEESPRQMLYFPSTELQSRLSRAADNKEAGVFEQLLARVTDLESQFTCMEAVMVSIEEKLTRITSSPSQSLSIRRPSKPRSSAGMTPELRGVSVSDSKRSPEQEKLSGHDGCEDPAIAAQSAADTLAEIVNRSRHGFNATTSNALSSIASLVKDIKMLDQTYKTPDSDNRQSG</sequence>
<feature type="compositionally biased region" description="Polar residues" evidence="1">
    <location>
        <begin position="323"/>
        <end position="351"/>
    </location>
</feature>
<protein>
    <submittedName>
        <fullName evidence="2">Uncharacterized protein</fullName>
    </submittedName>
</protein>
<keyword evidence="3" id="KW-1185">Reference proteome</keyword>
<feature type="compositionally biased region" description="Polar residues" evidence="1">
    <location>
        <begin position="535"/>
        <end position="549"/>
    </location>
</feature>
<feature type="compositionally biased region" description="Polar residues" evidence="1">
    <location>
        <begin position="278"/>
        <end position="287"/>
    </location>
</feature>
<gene>
    <name evidence="2" type="ORF">H4R20_003582</name>
</gene>
<accession>A0A9W8LR96</accession>
<feature type="compositionally biased region" description="Basic residues" evidence="1">
    <location>
        <begin position="127"/>
        <end position="139"/>
    </location>
</feature>
<comment type="caution">
    <text evidence="2">The sequence shown here is derived from an EMBL/GenBank/DDBJ whole genome shotgun (WGS) entry which is preliminary data.</text>
</comment>
<proteinExistence type="predicted"/>
<name>A0A9W8LR96_9FUNG</name>
<dbReference type="OrthoDB" id="5597387at2759"/>
<feature type="compositionally biased region" description="Basic and acidic residues" evidence="1">
    <location>
        <begin position="677"/>
        <end position="693"/>
    </location>
</feature>
<feature type="compositionally biased region" description="Basic residues" evidence="1">
    <location>
        <begin position="77"/>
        <end position="86"/>
    </location>
</feature>
<dbReference type="Proteomes" id="UP001140094">
    <property type="component" value="Unassembled WGS sequence"/>
</dbReference>
<feature type="region of interest" description="Disordered" evidence="1">
    <location>
        <begin position="1"/>
        <end position="589"/>
    </location>
</feature>
<feature type="compositionally biased region" description="Basic residues" evidence="1">
    <location>
        <begin position="234"/>
        <end position="252"/>
    </location>
</feature>
<evidence type="ECO:0000313" key="3">
    <source>
        <dbReference type="Proteomes" id="UP001140094"/>
    </source>
</evidence>
<feature type="compositionally biased region" description="Basic and acidic residues" evidence="1">
    <location>
        <begin position="478"/>
        <end position="494"/>
    </location>
</feature>
<feature type="compositionally biased region" description="Basic residues" evidence="1">
    <location>
        <begin position="43"/>
        <end position="68"/>
    </location>
</feature>
<feature type="compositionally biased region" description="Basic and acidic residues" evidence="1">
    <location>
        <begin position="516"/>
        <end position="534"/>
    </location>
</feature>
<organism evidence="2 3">
    <name type="scientific">Coemansia guatemalensis</name>
    <dbReference type="NCBI Taxonomy" id="2761395"/>
    <lineage>
        <taxon>Eukaryota</taxon>
        <taxon>Fungi</taxon>
        <taxon>Fungi incertae sedis</taxon>
        <taxon>Zoopagomycota</taxon>
        <taxon>Kickxellomycotina</taxon>
        <taxon>Kickxellomycetes</taxon>
        <taxon>Kickxellales</taxon>
        <taxon>Kickxellaceae</taxon>
        <taxon>Coemansia</taxon>
    </lineage>
</organism>
<feature type="compositionally biased region" description="Polar residues" evidence="1">
    <location>
        <begin position="409"/>
        <end position="428"/>
    </location>
</feature>
<feature type="compositionally biased region" description="Basic residues" evidence="1">
    <location>
        <begin position="94"/>
        <end position="106"/>
    </location>
</feature>
<feature type="compositionally biased region" description="Basic and acidic residues" evidence="1">
    <location>
        <begin position="253"/>
        <end position="262"/>
    </location>
</feature>
<dbReference type="AlphaFoldDB" id="A0A9W8LR96"/>
<feature type="compositionally biased region" description="Polar residues" evidence="1">
    <location>
        <begin position="644"/>
        <end position="653"/>
    </location>
</feature>
<dbReference type="EMBL" id="JANBUO010000774">
    <property type="protein sequence ID" value="KAJ2801679.1"/>
    <property type="molecule type" value="Genomic_DNA"/>
</dbReference>
<feature type="region of interest" description="Disordered" evidence="1">
    <location>
        <begin position="644"/>
        <end position="700"/>
    </location>
</feature>